<comment type="caution">
    <text evidence="6">The sequence shown here is derived from an EMBL/GenBank/DDBJ whole genome shotgun (WGS) entry which is preliminary data.</text>
</comment>
<dbReference type="InterPro" id="IPR045073">
    <property type="entry name" value="Omega/Tau-like"/>
</dbReference>
<dbReference type="SFLD" id="SFLDG00358">
    <property type="entry name" value="Main_(cytGST)"/>
    <property type="match status" value="1"/>
</dbReference>
<gene>
    <name evidence="6" type="ORF">COB13_17325</name>
</gene>
<dbReference type="SFLD" id="SFLDS00019">
    <property type="entry name" value="Glutathione_Transferase_(cytos"/>
    <property type="match status" value="1"/>
</dbReference>
<feature type="domain" description="GST N-terminal" evidence="4">
    <location>
        <begin position="2"/>
        <end position="85"/>
    </location>
</feature>
<dbReference type="PANTHER" id="PTHR43968">
    <property type="match status" value="1"/>
</dbReference>
<dbReference type="InterPro" id="IPR050983">
    <property type="entry name" value="GST_Omega/HSP26"/>
</dbReference>
<proteinExistence type="predicted"/>
<dbReference type="CDD" id="cd00570">
    <property type="entry name" value="GST_N_family"/>
    <property type="match status" value="1"/>
</dbReference>
<sequence length="228" mass="25454">MSKLTLISHTLCPFVQRAAISLAEKGIEYERKDIDLGNKPDWFLKISPLGKVPLLIVSEDGKDDVVIFESNVILEYLEDTTEPKLHPTDALERARHRSWNEFGGVLAGNMWGYYTQSDAEAVDAALTDIKAKLSILEGELAKNKSGDFFAGEKFSTVDAVYAPIFRYFDMFEKELDLDIVGDLKRVKKWQTALSNSASVKAVVAPNFSELLKQFIVKFNGVMGQKLAA</sequence>
<dbReference type="InterPro" id="IPR036282">
    <property type="entry name" value="Glutathione-S-Trfase_C_sf"/>
</dbReference>
<dbReference type="GO" id="GO:0004364">
    <property type="term" value="F:glutathione transferase activity"/>
    <property type="evidence" value="ECO:0007669"/>
    <property type="project" value="UniProtKB-EC"/>
</dbReference>
<dbReference type="InterPro" id="IPR004045">
    <property type="entry name" value="Glutathione_S-Trfase_N"/>
</dbReference>
<dbReference type="InterPro" id="IPR036249">
    <property type="entry name" value="Thioredoxin-like_sf"/>
</dbReference>
<evidence type="ECO:0000259" key="4">
    <source>
        <dbReference type="PROSITE" id="PS50404"/>
    </source>
</evidence>
<evidence type="ECO:0000259" key="5">
    <source>
        <dbReference type="PROSITE" id="PS50405"/>
    </source>
</evidence>
<dbReference type="AlphaFoldDB" id="A0A2A4YQJ4"/>
<dbReference type="GO" id="GO:0005737">
    <property type="term" value="C:cytoplasm"/>
    <property type="evidence" value="ECO:0007669"/>
    <property type="project" value="TreeGrafter"/>
</dbReference>
<dbReference type="PROSITE" id="PS50405">
    <property type="entry name" value="GST_CTER"/>
    <property type="match status" value="1"/>
</dbReference>
<dbReference type="Pfam" id="PF13409">
    <property type="entry name" value="GST_N_2"/>
    <property type="match status" value="1"/>
</dbReference>
<evidence type="ECO:0000313" key="6">
    <source>
        <dbReference type="EMBL" id="PCI96595.1"/>
    </source>
</evidence>
<reference evidence="6" key="2">
    <citation type="journal article" date="2018" name="ISME J.">
        <title>A dynamic microbial community with high functional redundancy inhabits the cold, oxic subseafloor aquifer.</title>
        <authorList>
            <person name="Tully B.J."/>
            <person name="Wheat C.G."/>
            <person name="Glazer B.T."/>
            <person name="Huber J.A."/>
        </authorList>
    </citation>
    <scope>NUCLEOTIDE SEQUENCE</scope>
    <source>
        <strain evidence="6">NORP83</strain>
    </source>
</reference>
<evidence type="ECO:0000256" key="1">
    <source>
        <dbReference type="ARBA" id="ARBA00012452"/>
    </source>
</evidence>
<dbReference type="Pfam" id="PF00043">
    <property type="entry name" value="GST_C"/>
    <property type="match status" value="1"/>
</dbReference>
<name>A0A2A4YQJ4_9PROT</name>
<dbReference type="PROSITE" id="PS50404">
    <property type="entry name" value="GST_NTER"/>
    <property type="match status" value="1"/>
</dbReference>
<dbReference type="Gene3D" id="1.20.1050.10">
    <property type="match status" value="1"/>
</dbReference>
<evidence type="ECO:0000256" key="3">
    <source>
        <dbReference type="ARBA" id="ARBA00047960"/>
    </source>
</evidence>
<protein>
    <recommendedName>
        <fullName evidence="1">glutathione transferase</fullName>
        <ecNumber evidence="1">2.5.1.18</ecNumber>
    </recommendedName>
</protein>
<comment type="catalytic activity">
    <reaction evidence="3">
        <text>RX + glutathione = an S-substituted glutathione + a halide anion + H(+)</text>
        <dbReference type="Rhea" id="RHEA:16437"/>
        <dbReference type="ChEBI" id="CHEBI:15378"/>
        <dbReference type="ChEBI" id="CHEBI:16042"/>
        <dbReference type="ChEBI" id="CHEBI:17792"/>
        <dbReference type="ChEBI" id="CHEBI:57925"/>
        <dbReference type="ChEBI" id="CHEBI:90779"/>
        <dbReference type="EC" id="2.5.1.18"/>
    </reaction>
</comment>
<reference key="1">
    <citation type="submission" date="2017-08" db="EMBL/GenBank/DDBJ databases">
        <title>A dynamic microbial community with high functional redundancy inhabits the cold, oxic subseafloor aquifer.</title>
        <authorList>
            <person name="Tully B.J."/>
            <person name="Wheat C.G."/>
            <person name="Glazer B.T."/>
            <person name="Huber J.A."/>
        </authorList>
    </citation>
    <scope>NUCLEOTIDE SEQUENCE [LARGE SCALE GENOMIC DNA]</scope>
</reference>
<dbReference type="SFLD" id="SFLDG01152">
    <property type="entry name" value="Main.3:_Omega-_and_Tau-like"/>
    <property type="match status" value="1"/>
</dbReference>
<dbReference type="InterPro" id="IPR004046">
    <property type="entry name" value="GST_C"/>
</dbReference>
<dbReference type="InterPro" id="IPR010987">
    <property type="entry name" value="Glutathione-S-Trfase_C-like"/>
</dbReference>
<dbReference type="PANTHER" id="PTHR43968:SF6">
    <property type="entry name" value="GLUTATHIONE S-TRANSFERASE OMEGA"/>
    <property type="match status" value="1"/>
</dbReference>
<keyword evidence="2 6" id="KW-0808">Transferase</keyword>
<accession>A0A2A4YQJ4</accession>
<dbReference type="InterPro" id="IPR040079">
    <property type="entry name" value="Glutathione_S-Trfase"/>
</dbReference>
<dbReference type="SUPFAM" id="SSF47616">
    <property type="entry name" value="GST C-terminal domain-like"/>
    <property type="match status" value="1"/>
</dbReference>
<dbReference type="EC" id="2.5.1.18" evidence="1"/>
<dbReference type="EMBL" id="NVUS01000041">
    <property type="protein sequence ID" value="PCI96595.1"/>
    <property type="molecule type" value="Genomic_DNA"/>
</dbReference>
<feature type="domain" description="GST C-terminal" evidence="5">
    <location>
        <begin position="89"/>
        <end position="214"/>
    </location>
</feature>
<organism evidence="6">
    <name type="scientific">OCS116 cluster bacterium</name>
    <dbReference type="NCBI Taxonomy" id="2030921"/>
    <lineage>
        <taxon>Bacteria</taxon>
        <taxon>Pseudomonadati</taxon>
        <taxon>Pseudomonadota</taxon>
        <taxon>Alphaproteobacteria</taxon>
        <taxon>OCS116 cluster</taxon>
    </lineage>
</organism>
<evidence type="ECO:0000256" key="2">
    <source>
        <dbReference type="ARBA" id="ARBA00022679"/>
    </source>
</evidence>
<dbReference type="SUPFAM" id="SSF52833">
    <property type="entry name" value="Thioredoxin-like"/>
    <property type="match status" value="1"/>
</dbReference>
<dbReference type="Gene3D" id="3.40.30.10">
    <property type="entry name" value="Glutaredoxin"/>
    <property type="match status" value="1"/>
</dbReference>